<dbReference type="PaxDb" id="39947-A0A0P0VIT7"/>
<sequence length="225" mass="24405">MPLCNGFIQEILNIFSCSGGYNRPYQAVDRTAKILAVAAFFLTLCIVWKVRRLRVRLLLARSPGEAAHVPSNDKVFVYCSSAHLALFVVVLTLNSSCDATVEQHIGLMQDMLLLPQVIGNAAWRVNCKPLRGASTSASPSRACSRACMTSCDHVRWRVPIVLALPPNTLAADALLFSHGSDLAAATVEPSCEAWSGCRIGERMWGCRAGRRTAPRLDLAGHTVLG</sequence>
<reference evidence="11 12" key="2">
    <citation type="journal article" date="2013" name="Plant Cell Physiol.">
        <title>Rice Annotation Project Database (RAP-DB): an integrative and interactive database for rice genomics.</title>
        <authorList>
            <person name="Sakai H."/>
            <person name="Lee S.S."/>
            <person name="Tanaka T."/>
            <person name="Numa H."/>
            <person name="Kim J."/>
            <person name="Kawahara Y."/>
            <person name="Wakimoto H."/>
            <person name="Yang C.C."/>
            <person name="Iwamoto M."/>
            <person name="Abe T."/>
            <person name="Yamada Y."/>
            <person name="Muto A."/>
            <person name="Inokuchi H."/>
            <person name="Ikemura T."/>
            <person name="Matsumoto T."/>
            <person name="Sasaki T."/>
            <person name="Itoh T."/>
        </authorList>
    </citation>
    <scope>NUCLEOTIDE SEQUENCE [LARGE SCALE GENOMIC DNA]</scope>
    <source>
        <strain evidence="12">cv. Nipponbare</strain>
    </source>
</reference>
<dbReference type="InterPro" id="IPR021319">
    <property type="entry name" value="DUF2921"/>
</dbReference>
<evidence type="ECO:0000256" key="5">
    <source>
        <dbReference type="ARBA" id="ARBA00022679"/>
    </source>
</evidence>
<evidence type="ECO:0000256" key="9">
    <source>
        <dbReference type="ARBA" id="ARBA00023136"/>
    </source>
</evidence>
<protein>
    <recommendedName>
        <fullName evidence="4">RING-type E3 ubiquitin transferase</fullName>
        <ecNumber evidence="4">2.3.2.27</ecNumber>
    </recommendedName>
</protein>
<evidence type="ECO:0000313" key="11">
    <source>
        <dbReference type="EMBL" id="BAS78543.1"/>
    </source>
</evidence>
<dbReference type="AlphaFoldDB" id="A0A0P0VIT7"/>
<keyword evidence="12" id="KW-1185">Reference proteome</keyword>
<evidence type="ECO:0000256" key="7">
    <source>
        <dbReference type="ARBA" id="ARBA00022786"/>
    </source>
</evidence>
<dbReference type="GO" id="GO:0061630">
    <property type="term" value="F:ubiquitin protein ligase activity"/>
    <property type="evidence" value="ECO:0007669"/>
    <property type="project" value="UniProtKB-EC"/>
</dbReference>
<evidence type="ECO:0000259" key="10">
    <source>
        <dbReference type="Pfam" id="PF11145"/>
    </source>
</evidence>
<comment type="catalytic activity">
    <reaction evidence="1">
        <text>S-ubiquitinyl-[E2 ubiquitin-conjugating enzyme]-L-cysteine + [acceptor protein]-L-lysine = [E2 ubiquitin-conjugating enzyme]-L-cysteine + N(6)-ubiquitinyl-[acceptor protein]-L-lysine.</text>
        <dbReference type="EC" id="2.3.2.27"/>
    </reaction>
</comment>
<comment type="pathway">
    <text evidence="3">Protein modification; protein ubiquitination.</text>
</comment>
<evidence type="ECO:0000256" key="2">
    <source>
        <dbReference type="ARBA" id="ARBA00004127"/>
    </source>
</evidence>
<keyword evidence="7" id="KW-0833">Ubl conjugation pathway</keyword>
<dbReference type="InParanoid" id="A0A0P0VIT7"/>
<feature type="domain" description="SWEET-like" evidence="10">
    <location>
        <begin position="29"/>
        <end position="131"/>
    </location>
</feature>
<keyword evidence="8" id="KW-1133">Transmembrane helix</keyword>
<accession>A0A0P0VIT7</accession>
<dbReference type="Pfam" id="PF11145">
    <property type="entry name" value="DUF2921"/>
    <property type="match status" value="1"/>
</dbReference>
<evidence type="ECO:0000256" key="3">
    <source>
        <dbReference type="ARBA" id="ARBA00004906"/>
    </source>
</evidence>
<dbReference type="GO" id="GO:0012505">
    <property type="term" value="C:endomembrane system"/>
    <property type="evidence" value="ECO:0007669"/>
    <property type="project" value="UniProtKB-SubCell"/>
</dbReference>
<name>A0A0P0VIT7_ORYSJ</name>
<gene>
    <name evidence="11" type="ordered locus">Os02g0460000</name>
    <name evidence="11" type="ORF">OSNPB_020460000</name>
</gene>
<proteinExistence type="predicted"/>
<keyword evidence="5" id="KW-0808">Transferase</keyword>
<organism evidence="11 12">
    <name type="scientific">Oryza sativa subsp. japonica</name>
    <name type="common">Rice</name>
    <dbReference type="NCBI Taxonomy" id="39947"/>
    <lineage>
        <taxon>Eukaryota</taxon>
        <taxon>Viridiplantae</taxon>
        <taxon>Streptophyta</taxon>
        <taxon>Embryophyta</taxon>
        <taxon>Tracheophyta</taxon>
        <taxon>Spermatophyta</taxon>
        <taxon>Magnoliopsida</taxon>
        <taxon>Liliopsida</taxon>
        <taxon>Poales</taxon>
        <taxon>Poaceae</taxon>
        <taxon>BOP clade</taxon>
        <taxon>Oryzoideae</taxon>
        <taxon>Oryzeae</taxon>
        <taxon>Oryzinae</taxon>
        <taxon>Oryza</taxon>
        <taxon>Oryza sativa</taxon>
    </lineage>
</organism>
<dbReference type="EMBL" id="AP014958">
    <property type="protein sequence ID" value="BAS78543.1"/>
    <property type="molecule type" value="Genomic_DNA"/>
</dbReference>
<evidence type="ECO:0000256" key="4">
    <source>
        <dbReference type="ARBA" id="ARBA00012483"/>
    </source>
</evidence>
<evidence type="ECO:0000256" key="6">
    <source>
        <dbReference type="ARBA" id="ARBA00022692"/>
    </source>
</evidence>
<reference evidence="12" key="1">
    <citation type="journal article" date="2005" name="Nature">
        <title>The map-based sequence of the rice genome.</title>
        <authorList>
            <consortium name="International rice genome sequencing project (IRGSP)"/>
            <person name="Matsumoto T."/>
            <person name="Wu J."/>
            <person name="Kanamori H."/>
            <person name="Katayose Y."/>
            <person name="Fujisawa M."/>
            <person name="Namiki N."/>
            <person name="Mizuno H."/>
            <person name="Yamamoto K."/>
            <person name="Antonio B.A."/>
            <person name="Baba T."/>
            <person name="Sakata K."/>
            <person name="Nagamura Y."/>
            <person name="Aoki H."/>
            <person name="Arikawa K."/>
            <person name="Arita K."/>
            <person name="Bito T."/>
            <person name="Chiden Y."/>
            <person name="Fujitsuka N."/>
            <person name="Fukunaka R."/>
            <person name="Hamada M."/>
            <person name="Harada C."/>
            <person name="Hayashi A."/>
            <person name="Hijishita S."/>
            <person name="Honda M."/>
            <person name="Hosokawa S."/>
            <person name="Ichikawa Y."/>
            <person name="Idonuma A."/>
            <person name="Iijima M."/>
            <person name="Ikeda M."/>
            <person name="Ikeno M."/>
            <person name="Ito K."/>
            <person name="Ito S."/>
            <person name="Ito T."/>
            <person name="Ito Y."/>
            <person name="Ito Y."/>
            <person name="Iwabuchi A."/>
            <person name="Kamiya K."/>
            <person name="Karasawa W."/>
            <person name="Kurita K."/>
            <person name="Katagiri S."/>
            <person name="Kikuta A."/>
            <person name="Kobayashi H."/>
            <person name="Kobayashi N."/>
            <person name="Machita K."/>
            <person name="Maehara T."/>
            <person name="Masukawa M."/>
            <person name="Mizubayashi T."/>
            <person name="Mukai Y."/>
            <person name="Nagasaki H."/>
            <person name="Nagata Y."/>
            <person name="Naito S."/>
            <person name="Nakashima M."/>
            <person name="Nakama Y."/>
            <person name="Nakamichi Y."/>
            <person name="Nakamura M."/>
            <person name="Meguro A."/>
            <person name="Negishi M."/>
            <person name="Ohta I."/>
            <person name="Ohta T."/>
            <person name="Okamoto M."/>
            <person name="Ono N."/>
            <person name="Saji S."/>
            <person name="Sakaguchi M."/>
            <person name="Sakai K."/>
            <person name="Shibata M."/>
            <person name="Shimokawa T."/>
            <person name="Song J."/>
            <person name="Takazaki Y."/>
            <person name="Terasawa K."/>
            <person name="Tsugane M."/>
            <person name="Tsuji K."/>
            <person name="Ueda S."/>
            <person name="Waki K."/>
            <person name="Yamagata H."/>
            <person name="Yamamoto M."/>
            <person name="Yamamoto S."/>
            <person name="Yamane H."/>
            <person name="Yoshiki S."/>
            <person name="Yoshihara R."/>
            <person name="Yukawa K."/>
            <person name="Zhong H."/>
            <person name="Yano M."/>
            <person name="Yuan Q."/>
            <person name="Ouyang S."/>
            <person name="Liu J."/>
            <person name="Jones K.M."/>
            <person name="Gansberger K."/>
            <person name="Moffat K."/>
            <person name="Hill J."/>
            <person name="Bera J."/>
            <person name="Fadrosh D."/>
            <person name="Jin S."/>
            <person name="Johri S."/>
            <person name="Kim M."/>
            <person name="Overton L."/>
            <person name="Reardon M."/>
            <person name="Tsitrin T."/>
            <person name="Vuong H."/>
            <person name="Weaver B."/>
            <person name="Ciecko A."/>
            <person name="Tallon L."/>
            <person name="Jackson J."/>
            <person name="Pai G."/>
            <person name="Aken S.V."/>
            <person name="Utterback T."/>
            <person name="Reidmuller S."/>
            <person name="Feldblyum T."/>
            <person name="Hsiao J."/>
            <person name="Zismann V."/>
            <person name="Iobst S."/>
            <person name="de Vazeille A.R."/>
            <person name="Buell C.R."/>
            <person name="Ying K."/>
            <person name="Li Y."/>
            <person name="Lu T."/>
            <person name="Huang Y."/>
            <person name="Zhao Q."/>
            <person name="Feng Q."/>
            <person name="Zhang L."/>
            <person name="Zhu J."/>
            <person name="Weng Q."/>
            <person name="Mu J."/>
            <person name="Lu Y."/>
            <person name="Fan D."/>
            <person name="Liu Y."/>
            <person name="Guan J."/>
            <person name="Zhang Y."/>
            <person name="Yu S."/>
            <person name="Liu X."/>
            <person name="Zhang Y."/>
            <person name="Hong G."/>
            <person name="Han B."/>
            <person name="Choisne N."/>
            <person name="Demange N."/>
            <person name="Orjeda G."/>
            <person name="Samain S."/>
            <person name="Cattolico L."/>
            <person name="Pelletier E."/>
            <person name="Couloux A."/>
            <person name="Segurens B."/>
            <person name="Wincker P."/>
            <person name="D'Hont A."/>
            <person name="Scarpelli C."/>
            <person name="Weissenbach J."/>
            <person name="Salanoubat M."/>
            <person name="Quetier F."/>
            <person name="Yu Y."/>
            <person name="Kim H.R."/>
            <person name="Rambo T."/>
            <person name="Currie J."/>
            <person name="Collura K."/>
            <person name="Luo M."/>
            <person name="Yang T."/>
            <person name="Ammiraju J.S.S."/>
            <person name="Engler F."/>
            <person name="Soderlund C."/>
            <person name="Wing R.A."/>
            <person name="Palmer L.E."/>
            <person name="de la Bastide M."/>
            <person name="Spiegel L."/>
            <person name="Nascimento L."/>
            <person name="Zutavern T."/>
            <person name="O'Shaughnessy A."/>
            <person name="Dike S."/>
            <person name="Dedhia N."/>
            <person name="Preston R."/>
            <person name="Balija V."/>
            <person name="McCombie W.R."/>
            <person name="Chow T."/>
            <person name="Chen H."/>
            <person name="Chung M."/>
            <person name="Chen C."/>
            <person name="Shaw J."/>
            <person name="Wu H."/>
            <person name="Hsiao K."/>
            <person name="Chao Y."/>
            <person name="Chu M."/>
            <person name="Cheng C."/>
            <person name="Hour A."/>
            <person name="Lee P."/>
            <person name="Lin S."/>
            <person name="Lin Y."/>
            <person name="Liou J."/>
            <person name="Liu S."/>
            <person name="Hsing Y."/>
            <person name="Raghuvanshi S."/>
            <person name="Mohanty A."/>
            <person name="Bharti A.K."/>
            <person name="Gaur A."/>
            <person name="Gupta V."/>
            <person name="Kumar D."/>
            <person name="Ravi V."/>
            <person name="Vij S."/>
            <person name="Kapur A."/>
            <person name="Khurana P."/>
            <person name="Khurana P."/>
            <person name="Khurana J.P."/>
            <person name="Tyagi A.K."/>
            <person name="Gaikwad K."/>
            <person name="Singh A."/>
            <person name="Dalal V."/>
            <person name="Srivastava S."/>
            <person name="Dixit A."/>
            <person name="Pal A.K."/>
            <person name="Ghazi I.A."/>
            <person name="Yadav M."/>
            <person name="Pandit A."/>
            <person name="Bhargava A."/>
            <person name="Sureshbabu K."/>
            <person name="Batra K."/>
            <person name="Sharma T.R."/>
            <person name="Mohapatra T."/>
            <person name="Singh N.K."/>
            <person name="Messing J."/>
            <person name="Nelson A.B."/>
            <person name="Fuks G."/>
            <person name="Kavchok S."/>
            <person name="Keizer G."/>
            <person name="Linton E."/>
            <person name="Llaca V."/>
            <person name="Song R."/>
            <person name="Tanyolac B."/>
            <person name="Young S."/>
            <person name="Ho-Il K."/>
            <person name="Hahn J.H."/>
            <person name="Sangsakoo G."/>
            <person name="Vanavichit A."/>
            <person name="de Mattos Luiz.A.T."/>
            <person name="Zimmer P.D."/>
            <person name="Malone G."/>
            <person name="Dellagostin O."/>
            <person name="de Oliveira A.C."/>
            <person name="Bevan M."/>
            <person name="Bancroft I."/>
            <person name="Minx P."/>
            <person name="Cordum H."/>
            <person name="Wilson R."/>
            <person name="Cheng Z."/>
            <person name="Jin W."/>
            <person name="Jiang J."/>
            <person name="Leong S.A."/>
            <person name="Iwama H."/>
            <person name="Gojobori T."/>
            <person name="Itoh T."/>
            <person name="Niimura Y."/>
            <person name="Fujii Y."/>
            <person name="Habara T."/>
            <person name="Sakai H."/>
            <person name="Sato Y."/>
            <person name="Wilson G."/>
            <person name="Kumar K."/>
            <person name="McCouch S."/>
            <person name="Juretic N."/>
            <person name="Hoen D."/>
            <person name="Wright S."/>
            <person name="Bruskiewich R."/>
            <person name="Bureau T."/>
            <person name="Miyao A."/>
            <person name="Hirochika H."/>
            <person name="Nishikawa T."/>
            <person name="Kadowaki K."/>
            <person name="Sugiura M."/>
            <person name="Burr B."/>
            <person name="Sasaki T."/>
        </authorList>
    </citation>
    <scope>NUCLEOTIDE SEQUENCE [LARGE SCALE GENOMIC DNA]</scope>
    <source>
        <strain evidence="12">cv. Nipponbare</strain>
    </source>
</reference>
<dbReference type="STRING" id="39947.A0A0P0VIT7"/>
<keyword evidence="9" id="KW-0472">Membrane</keyword>
<evidence type="ECO:0000313" key="12">
    <source>
        <dbReference type="Proteomes" id="UP000059680"/>
    </source>
</evidence>
<keyword evidence="6" id="KW-0812">Transmembrane</keyword>
<dbReference type="Proteomes" id="UP000059680">
    <property type="component" value="Chromosome 2"/>
</dbReference>
<evidence type="ECO:0000256" key="8">
    <source>
        <dbReference type="ARBA" id="ARBA00022989"/>
    </source>
</evidence>
<dbReference type="EC" id="2.3.2.27" evidence="4"/>
<comment type="subcellular location">
    <subcellularLocation>
        <location evidence="2">Endomembrane system</location>
        <topology evidence="2">Multi-pass membrane protein</topology>
    </subcellularLocation>
</comment>
<reference evidence="11 12" key="3">
    <citation type="journal article" date="2013" name="Rice">
        <title>Improvement of the Oryza sativa Nipponbare reference genome using next generation sequence and optical map data.</title>
        <authorList>
            <person name="Kawahara Y."/>
            <person name="de la Bastide M."/>
            <person name="Hamilton J.P."/>
            <person name="Kanamori H."/>
            <person name="McCombie W.R."/>
            <person name="Ouyang S."/>
            <person name="Schwartz D.C."/>
            <person name="Tanaka T."/>
            <person name="Wu J."/>
            <person name="Zhou S."/>
            <person name="Childs K.L."/>
            <person name="Davidson R.M."/>
            <person name="Lin H."/>
            <person name="Quesada-Ocampo L."/>
            <person name="Vaillancourt B."/>
            <person name="Sakai H."/>
            <person name="Lee S.S."/>
            <person name="Kim J."/>
            <person name="Numa H."/>
            <person name="Itoh T."/>
            <person name="Buell C.R."/>
            <person name="Matsumoto T."/>
        </authorList>
    </citation>
    <scope>NUCLEOTIDE SEQUENCE [LARGE SCALE GENOMIC DNA]</scope>
    <source>
        <strain evidence="12">cv. Nipponbare</strain>
    </source>
</reference>
<evidence type="ECO:0000256" key="1">
    <source>
        <dbReference type="ARBA" id="ARBA00000900"/>
    </source>
</evidence>